<accession>A0AC61SCL3</accession>
<keyword evidence="1" id="KW-0547">Nucleotide-binding</keyword>
<gene>
    <name evidence="1" type="ORF">C5S46_01230</name>
</gene>
<protein>
    <submittedName>
        <fullName evidence="1">ATP-binding protein</fullName>
    </submittedName>
</protein>
<keyword evidence="1" id="KW-0067">ATP-binding</keyword>
<evidence type="ECO:0000313" key="2">
    <source>
        <dbReference type="Proteomes" id="UP000315423"/>
    </source>
</evidence>
<proteinExistence type="predicted"/>
<evidence type="ECO:0000313" key="1">
    <source>
        <dbReference type="EMBL" id="TKY92335.1"/>
    </source>
</evidence>
<comment type="caution">
    <text evidence="1">The sequence shown here is derived from an EMBL/GenBank/DDBJ whole genome shotgun (WGS) entry which is preliminary data.</text>
</comment>
<sequence length="460" mass="54576">MISKFIGRQKELSLLEDEWNKTNGRLIILYGRRRIGKTRLITEFTSNKNGIFYFAEDTSSHIQINRLQEKIAEFTRDEILRNLDIKDWDQLFGYLTRNCPTERFYLVIDEFSYLIKSDKSILSTLQKYWDTALSSSNIYIILSGSMLGLMSEMVLSHASPLYGRRSRDLLLEGLSFSDSKEFLNMPFQETLETYMILGGVPEYLLKASEYTDITNFVEKEFLDKFGYFHREPYFIISQEFKELKTYFSILNSIAFGNTKPTDIANFVGMDARKIYPYLENLIRLGFIKRQVSILGTQKKGIYMIKDPVFDFWFNFVSKYKEEIEKGVFKLRNDDMTRFFGKRFEIFVQQEIIHHLIPDFQKIGRWWHKGEEIDVLALNEVQKEIAFFECKWQEVDRKRSEHILADLKRKAALVKWHNSERRELYGIIGKKINAKKKLREMGYLVFDLEVFMFLSKFDVKG</sequence>
<reference evidence="1" key="1">
    <citation type="submission" date="2018-09" db="EMBL/GenBank/DDBJ databases">
        <title>A genomic encyclopedia of anaerobic methanotrophic archaea.</title>
        <authorList>
            <person name="Skennerton C.T."/>
            <person name="Chadwick G.L."/>
            <person name="Laso-Perez R."/>
            <person name="Leu A.O."/>
            <person name="Speth D.R."/>
            <person name="Yu H."/>
            <person name="Morgan-Lang C."/>
            <person name="Hatzenpichler R."/>
            <person name="Goudeau D."/>
            <person name="Malmstrom R."/>
            <person name="Woyke T."/>
            <person name="Hallam S."/>
            <person name="Tyson G.W."/>
            <person name="Wegener G."/>
            <person name="Boetius A."/>
            <person name="Orphan V.J."/>
        </authorList>
    </citation>
    <scope>NUCLEOTIDE SEQUENCE</scope>
    <source>
        <strain evidence="1">CONS3730D10UFb2</strain>
    </source>
</reference>
<dbReference type="EMBL" id="QYBA01000039">
    <property type="protein sequence ID" value="TKY92335.1"/>
    <property type="molecule type" value="Genomic_DNA"/>
</dbReference>
<organism evidence="1 2">
    <name type="scientific">Candidatus Methanomarinus sp</name>
    <dbReference type="NCBI Taxonomy" id="3386244"/>
    <lineage>
        <taxon>Archaea</taxon>
        <taxon>Methanobacteriati</taxon>
        <taxon>Methanobacteriota</taxon>
        <taxon>Stenosarchaea group</taxon>
        <taxon>Methanomicrobia</taxon>
        <taxon>Methanosarcinales</taxon>
        <taxon>ANME-2 cluster</taxon>
        <taxon>Candidatus Methanocomedenaceae</taxon>
        <taxon>Candidatus Methanomarinus</taxon>
    </lineage>
</organism>
<dbReference type="Proteomes" id="UP000315423">
    <property type="component" value="Unassembled WGS sequence"/>
</dbReference>
<name>A0AC61SCL3_9EURY</name>